<keyword evidence="2" id="KW-0812">Transmembrane</keyword>
<keyword evidence="2" id="KW-1133">Transmembrane helix</keyword>
<feature type="transmembrane region" description="Helical" evidence="2">
    <location>
        <begin position="225"/>
        <end position="247"/>
    </location>
</feature>
<keyword evidence="4" id="KW-1185">Reference proteome</keyword>
<name>A0A2X0IJQ5_9ACTN</name>
<evidence type="ECO:0000256" key="1">
    <source>
        <dbReference type="SAM" id="MobiDB-lite"/>
    </source>
</evidence>
<protein>
    <recommendedName>
        <fullName evidence="5">DUF3043 domain-containing protein</fullName>
    </recommendedName>
</protein>
<proteinExistence type="predicted"/>
<evidence type="ECO:0008006" key="5">
    <source>
        <dbReference type="Google" id="ProtNLM"/>
    </source>
</evidence>
<sequence>MIPSLMGFARPLLRPAGFAVFSHPSLRVARPSPQRSALQQDCYSQERSRLIRGADRARADLRRAAERIPDQAHYPGGWGIHHLTTYSCCVFRRSSSDAPADAATLVEDEAAEAQKAVPAAEAKKGRPTPKRSAATTNQRGRAYVPPDRKASARAAKTAGRSDRERQMLAMRGQGDPRDLPPRDAGPVRKFVRDYVDSRWTALEFAMPVVIVIFLLATLLRSASVVVFSTLALYAVILLIVVATFFFARGLRKELARRFPNQNTKGAVAYGLLRSSNIRKMRLPKPAVKRGQRP</sequence>
<dbReference type="Pfam" id="PF11241">
    <property type="entry name" value="DUF3043"/>
    <property type="match status" value="1"/>
</dbReference>
<comment type="caution">
    <text evidence="3">The sequence shown here is derived from an EMBL/GenBank/DDBJ whole genome shotgun (WGS) entry which is preliminary data.</text>
</comment>
<dbReference type="EMBL" id="QKYN01000042">
    <property type="protein sequence ID" value="RAG85354.1"/>
    <property type="molecule type" value="Genomic_DNA"/>
</dbReference>
<feature type="transmembrane region" description="Helical" evidence="2">
    <location>
        <begin position="199"/>
        <end position="219"/>
    </location>
</feature>
<reference evidence="3 4" key="1">
    <citation type="submission" date="2018-06" db="EMBL/GenBank/DDBJ databases">
        <title>Streptacidiphilus pinicola sp. nov., isolated from pine grove soil.</title>
        <authorList>
            <person name="Roh S.G."/>
            <person name="Park S."/>
            <person name="Kim M.-K."/>
            <person name="Yun B.-R."/>
            <person name="Park J."/>
            <person name="Kim M.J."/>
            <person name="Kim Y.S."/>
            <person name="Kim S.B."/>
        </authorList>
    </citation>
    <scope>NUCLEOTIDE SEQUENCE [LARGE SCALE GENOMIC DNA]</scope>
    <source>
        <strain evidence="3 4">MMS16-CNU450</strain>
    </source>
</reference>
<keyword evidence="2" id="KW-0472">Membrane</keyword>
<dbReference type="OrthoDB" id="5194448at2"/>
<dbReference type="AlphaFoldDB" id="A0A2X0IJQ5"/>
<evidence type="ECO:0000256" key="2">
    <source>
        <dbReference type="SAM" id="Phobius"/>
    </source>
</evidence>
<organism evidence="3 4">
    <name type="scientific">Streptacidiphilus pinicola</name>
    <dbReference type="NCBI Taxonomy" id="2219663"/>
    <lineage>
        <taxon>Bacteria</taxon>
        <taxon>Bacillati</taxon>
        <taxon>Actinomycetota</taxon>
        <taxon>Actinomycetes</taxon>
        <taxon>Kitasatosporales</taxon>
        <taxon>Streptomycetaceae</taxon>
        <taxon>Streptacidiphilus</taxon>
    </lineage>
</organism>
<dbReference type="Proteomes" id="UP000248889">
    <property type="component" value="Unassembled WGS sequence"/>
</dbReference>
<dbReference type="InterPro" id="IPR021403">
    <property type="entry name" value="DUF3043"/>
</dbReference>
<feature type="region of interest" description="Disordered" evidence="1">
    <location>
        <begin position="114"/>
        <end position="165"/>
    </location>
</feature>
<evidence type="ECO:0000313" key="3">
    <source>
        <dbReference type="EMBL" id="RAG85354.1"/>
    </source>
</evidence>
<gene>
    <name evidence="3" type="ORF">DN069_11880</name>
</gene>
<evidence type="ECO:0000313" key="4">
    <source>
        <dbReference type="Proteomes" id="UP000248889"/>
    </source>
</evidence>
<accession>A0A2X0IJQ5</accession>